<sequence length="570" mass="62779">MLNSNTKRVAVCVALVILTRLFRVVRRILIELIESREPITRISRARYRGHFRFNVKFSSLNSIVAMNLEDIVGKDVETGLGNLAVRLRDEQERESLDVAVIGAIQDYLMSESRPETTVAAGFRALANAVAYCDKNRKAFEQKDAIFEFTISVINHATSISVANFAIASLFNYTVDNESGSTNIGARESLVPALANSIESFYKDDSFMDQPAVSLLEIVTSNEKVSETDLMACARALLKASKENETFGLALLKLVEVNQIVEKAVATDVELLSSVLDTASTVDPEEGGQHIVAAMGNMSSRPELSELVHFSEDDSNFKRMLKAIHSWKTNSSLAAGSCCVLGNLAVSDLLVNSLLEQDSNLIDTCMEFFLNTDSYYELQGAHLIKNITVVQKFKKRVAELKADQLIQKLLDCKLFYSIRLIGVLLARNLIYESPQLANTLLEAYKVEDNETVKSSFIQAFTTAIRTGNGTKEMIQQLADLCANVDPSKSDWALLLRLTASLGQASKDHPELVKGVDFDACLQLSNRIVSTTDQQSIDEMAKGVVKNLGFLAANLPQTTTTHQAITNAHNLS</sequence>
<proteinExistence type="predicted"/>
<dbReference type="Gene3D" id="1.25.10.10">
    <property type="entry name" value="Leucine-rich Repeat Variant"/>
    <property type="match status" value="1"/>
</dbReference>
<dbReference type="InterPro" id="IPR016024">
    <property type="entry name" value="ARM-type_fold"/>
</dbReference>
<reference evidence="1" key="1">
    <citation type="submission" date="2014-02" db="EMBL/GenBank/DDBJ databases">
        <authorList>
            <person name="Genoscope - CEA"/>
        </authorList>
    </citation>
    <scope>NUCLEOTIDE SEQUENCE</scope>
    <source>
        <strain evidence="1">LS3</strain>
    </source>
</reference>
<name>A0A060T690_BLAAD</name>
<dbReference type="EMBL" id="HG937693">
    <property type="protein sequence ID" value="CDP34427.1"/>
    <property type="molecule type" value="Genomic_DNA"/>
</dbReference>
<accession>A0A060T690</accession>
<dbReference type="InterPro" id="IPR011989">
    <property type="entry name" value="ARM-like"/>
</dbReference>
<reference evidence="1" key="2">
    <citation type="submission" date="2014-06" db="EMBL/GenBank/DDBJ databases">
        <title>The complete genome of Blastobotrys (Arxula) adeninivorans LS3 - a yeast of biotechnological interest.</title>
        <authorList>
            <person name="Kunze G."/>
            <person name="Gaillardin C."/>
            <person name="Czernicka M."/>
            <person name="Durrens P."/>
            <person name="Martin T."/>
            <person name="Boer E."/>
            <person name="Gabaldon T."/>
            <person name="Cruz J."/>
            <person name="Talla E."/>
            <person name="Marck C."/>
            <person name="Goffeau A."/>
            <person name="Barbe V."/>
            <person name="Baret P."/>
            <person name="Baronian K."/>
            <person name="Beier S."/>
            <person name="Bleykasten C."/>
            <person name="Bode R."/>
            <person name="Casaregola S."/>
            <person name="Despons L."/>
            <person name="Fairhead C."/>
            <person name="Giersberg M."/>
            <person name="Gierski P."/>
            <person name="Hahnel U."/>
            <person name="Hartmann A."/>
            <person name="Jankowska D."/>
            <person name="Jubin C."/>
            <person name="Jung P."/>
            <person name="Lafontaine I."/>
            <person name="Leh-Louis V."/>
            <person name="Lemaire M."/>
            <person name="Marcet-Houben M."/>
            <person name="Mascher M."/>
            <person name="Morel G."/>
            <person name="Richard G.-F."/>
            <person name="Riechen J."/>
            <person name="Sacerdot C."/>
            <person name="Sarkar A."/>
            <person name="Savel G."/>
            <person name="Schacherer J."/>
            <person name="Sherman D."/>
            <person name="Straub M.-L."/>
            <person name="Stein N."/>
            <person name="Thierry A."/>
            <person name="Trautwein-Schult A."/>
            <person name="Westhof E."/>
            <person name="Worch S."/>
            <person name="Dujon B."/>
            <person name="Souciet J.-L."/>
            <person name="Wincker P."/>
            <person name="Scholz U."/>
            <person name="Neuveglise N."/>
        </authorList>
    </citation>
    <scope>NUCLEOTIDE SEQUENCE</scope>
    <source>
        <strain evidence="1">LS3</strain>
    </source>
</reference>
<evidence type="ECO:0000313" key="1">
    <source>
        <dbReference type="EMBL" id="CDP34427.1"/>
    </source>
</evidence>
<organism evidence="1">
    <name type="scientific">Blastobotrys adeninivorans</name>
    <name type="common">Yeast</name>
    <name type="synonym">Arxula adeninivorans</name>
    <dbReference type="NCBI Taxonomy" id="409370"/>
    <lineage>
        <taxon>Eukaryota</taxon>
        <taxon>Fungi</taxon>
        <taxon>Dikarya</taxon>
        <taxon>Ascomycota</taxon>
        <taxon>Saccharomycotina</taxon>
        <taxon>Dipodascomycetes</taxon>
        <taxon>Dipodascales</taxon>
        <taxon>Trichomonascaceae</taxon>
        <taxon>Blastobotrys</taxon>
    </lineage>
</organism>
<dbReference type="SUPFAM" id="SSF48371">
    <property type="entry name" value="ARM repeat"/>
    <property type="match status" value="1"/>
</dbReference>
<protein>
    <submittedName>
        <fullName evidence="1">ARAD1C12056p</fullName>
    </submittedName>
</protein>
<gene>
    <name evidence="1" type="ORF">GNLVRS02_ARAD1C12056g</name>
</gene>
<dbReference type="AlphaFoldDB" id="A0A060T690"/>